<evidence type="ECO:0000256" key="15">
    <source>
        <dbReference type="PIRSR" id="PIRSR001365-2"/>
    </source>
</evidence>
<evidence type="ECO:0000256" key="4">
    <source>
        <dbReference type="ARBA" id="ARBA00012086"/>
    </source>
</evidence>
<evidence type="ECO:0000256" key="6">
    <source>
        <dbReference type="ARBA" id="ARBA00022605"/>
    </source>
</evidence>
<feature type="binding site" evidence="12 15">
    <location>
        <position position="48"/>
    </location>
    <ligand>
        <name>pyruvate</name>
        <dbReference type="ChEBI" id="CHEBI:15361"/>
    </ligand>
</feature>
<dbReference type="Pfam" id="PF00701">
    <property type="entry name" value="DHDPS"/>
    <property type="match status" value="1"/>
</dbReference>
<keyword evidence="17" id="KW-1185">Reference proteome</keyword>
<dbReference type="AlphaFoldDB" id="A0A1G9RF18"/>
<dbReference type="InterPro" id="IPR020625">
    <property type="entry name" value="Schiff_base-form_aldolases_AS"/>
</dbReference>
<evidence type="ECO:0000256" key="1">
    <source>
        <dbReference type="ARBA" id="ARBA00003294"/>
    </source>
</evidence>
<evidence type="ECO:0000256" key="5">
    <source>
        <dbReference type="ARBA" id="ARBA00022490"/>
    </source>
</evidence>
<organism evidence="16 17">
    <name type="scientific">Catalinimonas alkaloidigena</name>
    <dbReference type="NCBI Taxonomy" id="1075417"/>
    <lineage>
        <taxon>Bacteria</taxon>
        <taxon>Pseudomonadati</taxon>
        <taxon>Bacteroidota</taxon>
        <taxon>Cytophagia</taxon>
        <taxon>Cytophagales</taxon>
        <taxon>Catalimonadaceae</taxon>
        <taxon>Catalinimonas</taxon>
    </lineage>
</organism>
<feature type="binding site" evidence="12 15">
    <location>
        <position position="206"/>
    </location>
    <ligand>
        <name>pyruvate</name>
        <dbReference type="ChEBI" id="CHEBI:15361"/>
    </ligand>
</feature>
<comment type="function">
    <text evidence="1 12">Catalyzes the condensation of (S)-aspartate-beta-semialdehyde [(S)-ASA] and pyruvate to 4-hydroxy-tetrahydrodipicolinate (HTPA).</text>
</comment>
<dbReference type="InterPro" id="IPR002220">
    <property type="entry name" value="DapA-like"/>
</dbReference>
<dbReference type="PANTHER" id="PTHR12128">
    <property type="entry name" value="DIHYDRODIPICOLINATE SYNTHASE"/>
    <property type="match status" value="1"/>
</dbReference>
<dbReference type="PIRSF" id="PIRSF001365">
    <property type="entry name" value="DHDPS"/>
    <property type="match status" value="1"/>
</dbReference>
<feature type="site" description="Part of a proton relay during catalysis" evidence="12">
    <location>
        <position position="110"/>
    </location>
</feature>
<evidence type="ECO:0000256" key="3">
    <source>
        <dbReference type="ARBA" id="ARBA00007592"/>
    </source>
</evidence>
<dbReference type="GO" id="GO:0005829">
    <property type="term" value="C:cytosol"/>
    <property type="evidence" value="ECO:0007669"/>
    <property type="project" value="TreeGrafter"/>
</dbReference>
<sequence length="294" mass="32232">MTHKLAGTGVALVTPFRQDLSIDFESLGTILRFTAEHGVNYYVVMGTTGEAATLALDEKRAVLRYVQEHNTHQLPLVYGVGGNDTQAVIRRIKNTDLTKVDALLCVSPYYNKPTQEGIYRHYMTIADASPIPVIIYNVPSRTASNVEAATTLRLAAHPQILGIKESCADLSQIYRVLAEKPDDFLFLSGDDMTSVPVICAGGSGVISVLANAFPEKYCRMVAAALRQELSVCREILYELVQINDLMYRESNPVGVKAALALRGLCSPYVRLPLVEASDALMHALRTNIDKFALV</sequence>
<dbReference type="InterPro" id="IPR013785">
    <property type="entry name" value="Aldolase_TIM"/>
</dbReference>
<dbReference type="PROSITE" id="PS00666">
    <property type="entry name" value="DHDPS_2"/>
    <property type="match status" value="1"/>
</dbReference>
<keyword evidence="6 12" id="KW-0028">Amino-acid biosynthesis</keyword>
<evidence type="ECO:0000256" key="10">
    <source>
        <dbReference type="ARBA" id="ARBA00023270"/>
    </source>
</evidence>
<comment type="subcellular location">
    <subcellularLocation>
        <location evidence="12">Cytoplasm</location>
    </subcellularLocation>
</comment>
<dbReference type="GO" id="GO:0008840">
    <property type="term" value="F:4-hydroxy-tetrahydrodipicolinate synthase activity"/>
    <property type="evidence" value="ECO:0007669"/>
    <property type="project" value="UniProtKB-UniRule"/>
</dbReference>
<dbReference type="InterPro" id="IPR005263">
    <property type="entry name" value="DapA"/>
</dbReference>
<evidence type="ECO:0000256" key="2">
    <source>
        <dbReference type="ARBA" id="ARBA00005120"/>
    </source>
</evidence>
<evidence type="ECO:0000256" key="8">
    <source>
        <dbReference type="ARBA" id="ARBA00023154"/>
    </source>
</evidence>
<proteinExistence type="inferred from homology"/>
<dbReference type="NCBIfam" id="TIGR00674">
    <property type="entry name" value="dapA"/>
    <property type="match status" value="1"/>
</dbReference>
<accession>A0A1G9RF18</accession>
<evidence type="ECO:0000313" key="17">
    <source>
        <dbReference type="Proteomes" id="UP000198510"/>
    </source>
</evidence>
<comment type="caution">
    <text evidence="12">Was originally thought to be a dihydrodipicolinate synthase (DHDPS), catalyzing the condensation of (S)-aspartate-beta-semialdehyde [(S)-ASA] and pyruvate to dihydrodipicolinate (DHDP). However, it was shown in E.coli that the product of the enzymatic reaction is not dihydrodipicolinate but in fact (4S)-4-hydroxy-2,3,4,5-tetrahydro-(2S)-dipicolinic acid (HTPA), and that the consecutive dehydration reaction leading to DHDP is not spontaneous but catalyzed by DapB.</text>
</comment>
<comment type="subunit">
    <text evidence="12">Homotetramer; dimer of dimers.</text>
</comment>
<keyword evidence="5 12" id="KW-0963">Cytoplasm</keyword>
<keyword evidence="8 12" id="KW-0457">Lysine biosynthesis</keyword>
<feature type="active site" description="Schiff-base intermediate with substrate" evidence="12 14">
    <location>
        <position position="164"/>
    </location>
</feature>
<evidence type="ECO:0000313" key="16">
    <source>
        <dbReference type="EMBL" id="SDM21427.1"/>
    </source>
</evidence>
<dbReference type="GO" id="GO:0019877">
    <property type="term" value="P:diaminopimelate biosynthetic process"/>
    <property type="evidence" value="ECO:0007669"/>
    <property type="project" value="UniProtKB-UniRule"/>
</dbReference>
<dbReference type="Gene3D" id="3.20.20.70">
    <property type="entry name" value="Aldolase class I"/>
    <property type="match status" value="1"/>
</dbReference>
<protein>
    <recommendedName>
        <fullName evidence="4 12">4-hydroxy-tetrahydrodipicolinate synthase</fullName>
        <shortName evidence="12">HTPA synthase</shortName>
        <ecNumber evidence="4 12">4.3.3.7</ecNumber>
    </recommendedName>
</protein>
<dbReference type="GO" id="GO:0009089">
    <property type="term" value="P:lysine biosynthetic process via diaminopimelate"/>
    <property type="evidence" value="ECO:0007669"/>
    <property type="project" value="UniProtKB-UniRule"/>
</dbReference>
<dbReference type="PRINTS" id="PR00146">
    <property type="entry name" value="DHPICSNTHASE"/>
</dbReference>
<evidence type="ECO:0000256" key="11">
    <source>
        <dbReference type="ARBA" id="ARBA00047836"/>
    </source>
</evidence>
<keyword evidence="9 12" id="KW-0456">Lyase</keyword>
<evidence type="ECO:0000256" key="14">
    <source>
        <dbReference type="PIRSR" id="PIRSR001365-1"/>
    </source>
</evidence>
<dbReference type="EMBL" id="FNFO01000011">
    <property type="protein sequence ID" value="SDM21427.1"/>
    <property type="molecule type" value="Genomic_DNA"/>
</dbReference>
<reference evidence="16 17" key="1">
    <citation type="submission" date="2016-10" db="EMBL/GenBank/DDBJ databases">
        <authorList>
            <person name="de Groot N.N."/>
        </authorList>
    </citation>
    <scope>NUCLEOTIDE SEQUENCE [LARGE SCALE GENOMIC DNA]</scope>
    <source>
        <strain evidence="16 17">DSM 25186</strain>
    </source>
</reference>
<dbReference type="STRING" id="1075417.SAMN05421823_111124"/>
<dbReference type="HAMAP" id="MF_00418">
    <property type="entry name" value="DapA"/>
    <property type="match status" value="1"/>
</dbReference>
<evidence type="ECO:0000256" key="13">
    <source>
        <dbReference type="PIRNR" id="PIRNR001365"/>
    </source>
</evidence>
<dbReference type="Proteomes" id="UP000198510">
    <property type="component" value="Unassembled WGS sequence"/>
</dbReference>
<dbReference type="EC" id="4.3.3.7" evidence="4 12"/>
<evidence type="ECO:0000256" key="7">
    <source>
        <dbReference type="ARBA" id="ARBA00022915"/>
    </source>
</evidence>
<comment type="pathway">
    <text evidence="2 12">Amino-acid biosynthesis; L-lysine biosynthesis via DAP pathway; (S)-tetrahydrodipicolinate from L-aspartate: step 3/4.</text>
</comment>
<dbReference type="OrthoDB" id="9782828at2"/>
<gene>
    <name evidence="12" type="primary">dapA</name>
    <name evidence="16" type="ORF">SAMN05421823_111124</name>
</gene>
<dbReference type="SUPFAM" id="SSF51569">
    <property type="entry name" value="Aldolase"/>
    <property type="match status" value="1"/>
</dbReference>
<dbReference type="PANTHER" id="PTHR12128:SF66">
    <property type="entry name" value="4-HYDROXY-2-OXOGLUTARATE ALDOLASE, MITOCHONDRIAL"/>
    <property type="match status" value="1"/>
</dbReference>
<name>A0A1G9RF18_9BACT</name>
<feature type="site" description="Part of a proton relay during catalysis" evidence="12">
    <location>
        <position position="47"/>
    </location>
</feature>
<keyword evidence="7 12" id="KW-0220">Diaminopimelate biosynthesis</keyword>
<comment type="catalytic activity">
    <reaction evidence="11 12">
        <text>L-aspartate 4-semialdehyde + pyruvate = (2S,4S)-4-hydroxy-2,3,4,5-tetrahydrodipicolinate + H2O + H(+)</text>
        <dbReference type="Rhea" id="RHEA:34171"/>
        <dbReference type="ChEBI" id="CHEBI:15361"/>
        <dbReference type="ChEBI" id="CHEBI:15377"/>
        <dbReference type="ChEBI" id="CHEBI:15378"/>
        <dbReference type="ChEBI" id="CHEBI:67139"/>
        <dbReference type="ChEBI" id="CHEBI:537519"/>
        <dbReference type="EC" id="4.3.3.7"/>
    </reaction>
</comment>
<dbReference type="RefSeq" id="WP_089686683.1">
    <property type="nucleotide sequence ID" value="NZ_FNFO01000011.1"/>
</dbReference>
<comment type="similarity">
    <text evidence="3 12 13">Belongs to the DapA family.</text>
</comment>
<feature type="active site" description="Proton donor/acceptor" evidence="12 14">
    <location>
        <position position="136"/>
    </location>
</feature>
<dbReference type="CDD" id="cd00950">
    <property type="entry name" value="DHDPS"/>
    <property type="match status" value="1"/>
</dbReference>
<dbReference type="UniPathway" id="UPA00034">
    <property type="reaction ID" value="UER00017"/>
</dbReference>
<dbReference type="SMART" id="SM01130">
    <property type="entry name" value="DHDPS"/>
    <property type="match status" value="1"/>
</dbReference>
<evidence type="ECO:0000256" key="9">
    <source>
        <dbReference type="ARBA" id="ARBA00023239"/>
    </source>
</evidence>
<keyword evidence="10 12" id="KW-0704">Schiff base</keyword>
<evidence type="ECO:0000256" key="12">
    <source>
        <dbReference type="HAMAP-Rule" id="MF_00418"/>
    </source>
</evidence>